<name>A0ABV5YKK5_9ACTN</name>
<comment type="caution">
    <text evidence="1">The sequence shown here is derived from an EMBL/GenBank/DDBJ whole genome shotgun (WGS) entry which is preliminary data.</text>
</comment>
<dbReference type="PANTHER" id="PTHR14741:SF32">
    <property type="entry name" value="TRIMETHYLGUANOSINE SYNTHASE"/>
    <property type="match status" value="1"/>
</dbReference>
<organism evidence="1 2">
    <name type="scientific">Actinoallomurus acaciae</name>
    <dbReference type="NCBI Taxonomy" id="502577"/>
    <lineage>
        <taxon>Bacteria</taxon>
        <taxon>Bacillati</taxon>
        <taxon>Actinomycetota</taxon>
        <taxon>Actinomycetes</taxon>
        <taxon>Streptosporangiales</taxon>
        <taxon>Thermomonosporaceae</taxon>
        <taxon>Actinoallomurus</taxon>
    </lineage>
</organism>
<proteinExistence type="predicted"/>
<dbReference type="Pfam" id="PF09445">
    <property type="entry name" value="Methyltransf_15"/>
    <property type="match status" value="1"/>
</dbReference>
<sequence length="209" mass="23380">MSQDTSPFGPELQKYWNRRYLYFKRFDEGIKTDAEGLYSVMPEDVSLEHAKLIRSEVVVDGFAGIGGSAIGFAREGKRVIAIDINSDRLEMARVNAGIYGVADSISFVNDDFFEAAKKYARGAAVNLDPPWGGPDYKAIEKFGLENFEPSGSRLLDYCSKLFEEIMFRVPANFDMSQIEDYGMPFNVHDDLLDGGLISKTAVIYPSRGR</sequence>
<dbReference type="RefSeq" id="WP_378207392.1">
    <property type="nucleotide sequence ID" value="NZ_JBHLZP010000212.1"/>
</dbReference>
<dbReference type="InterPro" id="IPR029063">
    <property type="entry name" value="SAM-dependent_MTases_sf"/>
</dbReference>
<dbReference type="SUPFAM" id="SSF53335">
    <property type="entry name" value="S-adenosyl-L-methionine-dependent methyltransferases"/>
    <property type="match status" value="1"/>
</dbReference>
<reference evidence="1 2" key="1">
    <citation type="submission" date="2024-09" db="EMBL/GenBank/DDBJ databases">
        <authorList>
            <person name="Sun Q."/>
            <person name="Mori K."/>
        </authorList>
    </citation>
    <scope>NUCLEOTIDE SEQUENCE [LARGE SCALE GENOMIC DNA]</scope>
    <source>
        <strain evidence="1 2">TBRC 0563</strain>
    </source>
</reference>
<gene>
    <name evidence="1" type="ORF">ACFFNX_25740</name>
</gene>
<dbReference type="Gene3D" id="3.40.50.150">
    <property type="entry name" value="Vaccinia Virus protein VP39"/>
    <property type="match status" value="1"/>
</dbReference>
<accession>A0ABV5YKK5</accession>
<keyword evidence="2" id="KW-1185">Reference proteome</keyword>
<dbReference type="Proteomes" id="UP001589627">
    <property type="component" value="Unassembled WGS sequence"/>
</dbReference>
<evidence type="ECO:0000313" key="2">
    <source>
        <dbReference type="Proteomes" id="UP001589627"/>
    </source>
</evidence>
<evidence type="ECO:0000313" key="1">
    <source>
        <dbReference type="EMBL" id="MFB9835589.1"/>
    </source>
</evidence>
<dbReference type="PANTHER" id="PTHR14741">
    <property type="entry name" value="S-ADENOSYLMETHIONINE-DEPENDENT METHYLTRANSFERASE RELATED"/>
    <property type="match status" value="1"/>
</dbReference>
<dbReference type="EMBL" id="JBHLZP010000212">
    <property type="protein sequence ID" value="MFB9835589.1"/>
    <property type="molecule type" value="Genomic_DNA"/>
</dbReference>
<dbReference type="InterPro" id="IPR019012">
    <property type="entry name" value="RNA_cap_Gua-N2-MeTrfase"/>
</dbReference>
<evidence type="ECO:0008006" key="3">
    <source>
        <dbReference type="Google" id="ProtNLM"/>
    </source>
</evidence>
<protein>
    <recommendedName>
        <fullName evidence="3">Trimethylguanosine synthase</fullName>
    </recommendedName>
</protein>